<keyword evidence="2" id="KW-1185">Reference proteome</keyword>
<gene>
    <name evidence="1" type="ORF">SHERM_17684</name>
</gene>
<proteinExistence type="predicted"/>
<organism evidence="1 2">
    <name type="scientific">Striga hermonthica</name>
    <name type="common">Purple witchweed</name>
    <name type="synonym">Buchnera hermonthica</name>
    <dbReference type="NCBI Taxonomy" id="68872"/>
    <lineage>
        <taxon>Eukaryota</taxon>
        <taxon>Viridiplantae</taxon>
        <taxon>Streptophyta</taxon>
        <taxon>Embryophyta</taxon>
        <taxon>Tracheophyta</taxon>
        <taxon>Spermatophyta</taxon>
        <taxon>Magnoliopsida</taxon>
        <taxon>eudicotyledons</taxon>
        <taxon>Gunneridae</taxon>
        <taxon>Pentapetalae</taxon>
        <taxon>asterids</taxon>
        <taxon>lamiids</taxon>
        <taxon>Lamiales</taxon>
        <taxon>Orobanchaceae</taxon>
        <taxon>Buchnereae</taxon>
        <taxon>Striga</taxon>
    </lineage>
</organism>
<dbReference type="AlphaFoldDB" id="A0A9N7MZS4"/>
<dbReference type="EMBL" id="CACSLK010017620">
    <property type="protein sequence ID" value="CAA0818793.1"/>
    <property type="molecule type" value="Genomic_DNA"/>
</dbReference>
<sequence length="173" mass="19812">MNDELNLKSPTTCGALPEAHNVQEIVENEYEEPPNEVTLSQQQKNRLRDLKKIAKKDLFLIQQALGNDDFEKISSASTAKKSWNKLQVSCKGAKQVKNVCPNLTRSHRLNIEEKENFTESKDEANTSLLLAYKEEKGRQDDTWFLDTGASNHMCGKRSMSVELDVRKRECLIW</sequence>
<name>A0A9N7MZS4_STRHE</name>
<accession>A0A9N7MZS4</accession>
<dbReference type="Proteomes" id="UP001153555">
    <property type="component" value="Unassembled WGS sequence"/>
</dbReference>
<evidence type="ECO:0000313" key="2">
    <source>
        <dbReference type="Proteomes" id="UP001153555"/>
    </source>
</evidence>
<evidence type="ECO:0000313" key="1">
    <source>
        <dbReference type="EMBL" id="CAA0818793.1"/>
    </source>
</evidence>
<comment type="caution">
    <text evidence="1">The sequence shown here is derived from an EMBL/GenBank/DDBJ whole genome shotgun (WGS) entry which is preliminary data.</text>
</comment>
<dbReference type="OrthoDB" id="906313at2759"/>
<reference evidence="1" key="1">
    <citation type="submission" date="2019-12" db="EMBL/GenBank/DDBJ databases">
        <authorList>
            <person name="Scholes J."/>
        </authorList>
    </citation>
    <scope>NUCLEOTIDE SEQUENCE</scope>
</reference>
<protein>
    <submittedName>
        <fullName evidence="1">Uncharacterized protein</fullName>
    </submittedName>
</protein>